<accession>A0A1F8FSX5</accession>
<comment type="caution">
    <text evidence="1">The sequence shown here is derived from an EMBL/GenBank/DDBJ whole genome shotgun (WGS) entry which is preliminary data.</text>
</comment>
<evidence type="ECO:0000313" key="1">
    <source>
        <dbReference type="EMBL" id="OGN16253.1"/>
    </source>
</evidence>
<organism evidence="1 2">
    <name type="scientific">Candidatus Yanofskybacteria bacterium RIFCSPHIGHO2_02_FULL_50_12</name>
    <dbReference type="NCBI Taxonomy" id="1802685"/>
    <lineage>
        <taxon>Bacteria</taxon>
        <taxon>Candidatus Yanofskyibacteriota</taxon>
    </lineage>
</organism>
<reference evidence="1 2" key="1">
    <citation type="journal article" date="2016" name="Nat. Commun.">
        <title>Thousands of microbial genomes shed light on interconnected biogeochemical processes in an aquifer system.</title>
        <authorList>
            <person name="Anantharaman K."/>
            <person name="Brown C.T."/>
            <person name="Hug L.A."/>
            <person name="Sharon I."/>
            <person name="Castelle C.J."/>
            <person name="Probst A.J."/>
            <person name="Thomas B.C."/>
            <person name="Singh A."/>
            <person name="Wilkins M.J."/>
            <person name="Karaoz U."/>
            <person name="Brodie E.L."/>
            <person name="Williams K.H."/>
            <person name="Hubbard S.S."/>
            <person name="Banfield J.F."/>
        </authorList>
    </citation>
    <scope>NUCLEOTIDE SEQUENCE [LARGE SCALE GENOMIC DNA]</scope>
</reference>
<dbReference type="SUPFAM" id="SSF51182">
    <property type="entry name" value="RmlC-like cupins"/>
    <property type="match status" value="1"/>
</dbReference>
<sequence>MKTALNKPQIIEGGLAVDDRGQLSFANNFDFKGVKRFYMVENFSTDTIRAFHGHLKEVKYVFVVSGSAIVAAVELDNIKKPSKKNSVHRYVLSARKPTILYVPAGYANGFKALEPDTKIIFFSTSTMEESKGDDFRFPADYWGANVWHVENR</sequence>
<dbReference type="GO" id="GO:0008830">
    <property type="term" value="F:dTDP-4-dehydrorhamnose 3,5-epimerase activity"/>
    <property type="evidence" value="ECO:0007669"/>
    <property type="project" value="InterPro"/>
</dbReference>
<dbReference type="InterPro" id="IPR011051">
    <property type="entry name" value="RmlC_Cupin_sf"/>
</dbReference>
<dbReference type="Pfam" id="PF00908">
    <property type="entry name" value="dTDP_sugar_isom"/>
    <property type="match status" value="1"/>
</dbReference>
<name>A0A1F8FSX5_9BACT</name>
<dbReference type="STRING" id="1802685.A3C88_02615"/>
<dbReference type="Gene3D" id="2.60.120.10">
    <property type="entry name" value="Jelly Rolls"/>
    <property type="match status" value="1"/>
</dbReference>
<dbReference type="EMBL" id="MGJZ01000035">
    <property type="protein sequence ID" value="OGN16253.1"/>
    <property type="molecule type" value="Genomic_DNA"/>
</dbReference>
<gene>
    <name evidence="1" type="ORF">A3C88_02615</name>
</gene>
<proteinExistence type="predicted"/>
<protein>
    <submittedName>
        <fullName evidence="1">Sugar epimerase</fullName>
    </submittedName>
</protein>
<dbReference type="InterPro" id="IPR000888">
    <property type="entry name" value="RmlC-like"/>
</dbReference>
<dbReference type="AlphaFoldDB" id="A0A1F8FSX5"/>
<dbReference type="InterPro" id="IPR014710">
    <property type="entry name" value="RmlC-like_jellyroll"/>
</dbReference>
<dbReference type="Proteomes" id="UP000178117">
    <property type="component" value="Unassembled WGS sequence"/>
</dbReference>
<evidence type="ECO:0000313" key="2">
    <source>
        <dbReference type="Proteomes" id="UP000178117"/>
    </source>
</evidence>